<organism evidence="2 3">
    <name type="scientific">Hydrogenophaga laconesensis</name>
    <dbReference type="NCBI Taxonomy" id="1805971"/>
    <lineage>
        <taxon>Bacteria</taxon>
        <taxon>Pseudomonadati</taxon>
        <taxon>Pseudomonadota</taxon>
        <taxon>Betaproteobacteria</taxon>
        <taxon>Burkholderiales</taxon>
        <taxon>Comamonadaceae</taxon>
        <taxon>Hydrogenophaga</taxon>
    </lineage>
</organism>
<accession>A0ABU1VIA9</accession>
<evidence type="ECO:0000313" key="2">
    <source>
        <dbReference type="EMBL" id="MDR7097210.1"/>
    </source>
</evidence>
<evidence type="ECO:0000256" key="1">
    <source>
        <dbReference type="SAM" id="MobiDB-lite"/>
    </source>
</evidence>
<name>A0ABU1VIA9_9BURK</name>
<keyword evidence="3" id="KW-1185">Reference proteome</keyword>
<sequence>MGKREETQDIAVNWHVAMRPSKRKVLDKSTPMGAIMDQLGSKTPLPHAHK</sequence>
<evidence type="ECO:0000313" key="3">
    <source>
        <dbReference type="Proteomes" id="UP001265550"/>
    </source>
</evidence>
<comment type="caution">
    <text evidence="2">The sequence shown here is derived from an EMBL/GenBank/DDBJ whole genome shotgun (WGS) entry which is preliminary data.</text>
</comment>
<reference evidence="2 3" key="1">
    <citation type="submission" date="2023-07" db="EMBL/GenBank/DDBJ databases">
        <title>Sorghum-associated microbial communities from plants grown in Nebraska, USA.</title>
        <authorList>
            <person name="Schachtman D."/>
        </authorList>
    </citation>
    <scope>NUCLEOTIDE SEQUENCE [LARGE SCALE GENOMIC DNA]</scope>
    <source>
        <strain evidence="2 3">BE240</strain>
    </source>
</reference>
<proteinExistence type="predicted"/>
<protein>
    <submittedName>
        <fullName evidence="2">Uncharacterized protein</fullName>
    </submittedName>
</protein>
<feature type="region of interest" description="Disordered" evidence="1">
    <location>
        <begin position="22"/>
        <end position="50"/>
    </location>
</feature>
<gene>
    <name evidence="2" type="ORF">J2X09_004984</name>
</gene>
<dbReference type="EMBL" id="JAVDWE010000020">
    <property type="protein sequence ID" value="MDR7097210.1"/>
    <property type="molecule type" value="Genomic_DNA"/>
</dbReference>
<dbReference type="Proteomes" id="UP001265550">
    <property type="component" value="Unassembled WGS sequence"/>
</dbReference>